<evidence type="ECO:0000256" key="4">
    <source>
        <dbReference type="ARBA" id="ARBA00021268"/>
    </source>
</evidence>
<accession>A0A420HY79</accession>
<dbReference type="InterPro" id="IPR013523">
    <property type="entry name" value="Hist_AcTrfase_HAT1_C"/>
</dbReference>
<feature type="active site" description="Proton donor/acceptor" evidence="10">
    <location>
        <position position="284"/>
    </location>
</feature>
<dbReference type="InterPro" id="IPR016181">
    <property type="entry name" value="Acyl_CoA_acyltransferase"/>
</dbReference>
<evidence type="ECO:0000313" key="15">
    <source>
        <dbReference type="EMBL" id="RKF62380.1"/>
    </source>
</evidence>
<evidence type="ECO:0000256" key="10">
    <source>
        <dbReference type="PIRSR" id="PIRSR038084-1"/>
    </source>
</evidence>
<evidence type="ECO:0000313" key="16">
    <source>
        <dbReference type="Proteomes" id="UP000285405"/>
    </source>
</evidence>
<organism evidence="15 16">
    <name type="scientific">Golovinomyces cichoracearum</name>
    <dbReference type="NCBI Taxonomy" id="62708"/>
    <lineage>
        <taxon>Eukaryota</taxon>
        <taxon>Fungi</taxon>
        <taxon>Dikarya</taxon>
        <taxon>Ascomycota</taxon>
        <taxon>Pezizomycotina</taxon>
        <taxon>Leotiomycetes</taxon>
        <taxon>Erysiphales</taxon>
        <taxon>Erysiphaceae</taxon>
        <taxon>Golovinomyces</taxon>
    </lineage>
</organism>
<comment type="catalytic activity">
    <reaction evidence="8 9">
        <text>L-lysyl-[protein] + acetyl-CoA = N(6)-acetyl-L-lysyl-[protein] + CoA + H(+)</text>
        <dbReference type="Rhea" id="RHEA:45948"/>
        <dbReference type="Rhea" id="RHEA-COMP:9752"/>
        <dbReference type="Rhea" id="RHEA-COMP:10731"/>
        <dbReference type="ChEBI" id="CHEBI:15378"/>
        <dbReference type="ChEBI" id="CHEBI:29969"/>
        <dbReference type="ChEBI" id="CHEBI:57287"/>
        <dbReference type="ChEBI" id="CHEBI:57288"/>
        <dbReference type="ChEBI" id="CHEBI:61930"/>
        <dbReference type="EC" id="2.3.1.48"/>
    </reaction>
</comment>
<comment type="function">
    <text evidence="9">Catalytic component of the histone acetylase B (HAT-B) complex. Has intrinsic substrate specificity that modifies lysine in recognition sequence GXGKXG. Involved in DNA double-strand break repair.</text>
</comment>
<keyword evidence="6 9" id="KW-0539">Nucleus</keyword>
<dbReference type="EMBL" id="MCBR01014801">
    <property type="protein sequence ID" value="RKF62380.1"/>
    <property type="molecule type" value="Genomic_DNA"/>
</dbReference>
<dbReference type="PANTHER" id="PTHR12046">
    <property type="entry name" value="HISTONE ACETYLTRANSFERASE TYPE B CATALYTIC SUBUNIT"/>
    <property type="match status" value="1"/>
</dbReference>
<dbReference type="InterPro" id="IPR017380">
    <property type="entry name" value="Hist_AcTrfase_B-typ_cat-su"/>
</dbReference>
<evidence type="ECO:0000256" key="7">
    <source>
        <dbReference type="ARBA" id="ARBA00023315"/>
    </source>
</evidence>
<dbReference type="GO" id="GO:0042393">
    <property type="term" value="F:histone binding"/>
    <property type="evidence" value="ECO:0007669"/>
    <property type="project" value="InterPro"/>
</dbReference>
<evidence type="ECO:0000256" key="3">
    <source>
        <dbReference type="ARBA" id="ARBA00013184"/>
    </source>
</evidence>
<feature type="site" description="Interaction with histone H4 N-terminus" evidence="12">
    <location>
        <position position="177"/>
    </location>
</feature>
<dbReference type="Pfam" id="PF10394">
    <property type="entry name" value="Hat1_N"/>
    <property type="match status" value="1"/>
</dbReference>
<dbReference type="InterPro" id="IPR019467">
    <property type="entry name" value="Hat1_N"/>
</dbReference>
<feature type="region of interest" description="Interaction with histone H4 N-terminus" evidence="11">
    <location>
        <begin position="209"/>
        <end position="211"/>
    </location>
</feature>
<feature type="region of interest" description="Disordered" evidence="13">
    <location>
        <begin position="456"/>
        <end position="476"/>
    </location>
</feature>
<evidence type="ECO:0000256" key="11">
    <source>
        <dbReference type="PIRSR" id="PIRSR038084-2"/>
    </source>
</evidence>
<keyword evidence="7 9" id="KW-0012">Acyltransferase</keyword>
<dbReference type="GO" id="GO:0000781">
    <property type="term" value="C:chromosome, telomeric region"/>
    <property type="evidence" value="ECO:0007669"/>
    <property type="project" value="GOC"/>
</dbReference>
<evidence type="ECO:0000256" key="5">
    <source>
        <dbReference type="ARBA" id="ARBA00022679"/>
    </source>
</evidence>
<dbReference type="SUPFAM" id="SSF55729">
    <property type="entry name" value="Acyl-CoA N-acyltransferases (Nat)"/>
    <property type="match status" value="1"/>
</dbReference>
<dbReference type="GO" id="GO:0031509">
    <property type="term" value="P:subtelomeric heterochromatin formation"/>
    <property type="evidence" value="ECO:0007669"/>
    <property type="project" value="InterPro"/>
</dbReference>
<comment type="caution">
    <text evidence="15">The sequence shown here is derived from an EMBL/GenBank/DDBJ whole genome shotgun (WGS) entry which is preliminary data.</text>
</comment>
<feature type="region of interest" description="Interaction with histone H4 N-terminus" evidence="11">
    <location>
        <begin position="45"/>
        <end position="47"/>
    </location>
</feature>
<gene>
    <name evidence="15" type="ORF">GcC1_148001</name>
</gene>
<dbReference type="PIRSF" id="PIRSF038084">
    <property type="entry name" value="HAT-B_cat"/>
    <property type="match status" value="1"/>
</dbReference>
<name>A0A420HY79_9PEZI</name>
<dbReference type="Proteomes" id="UP000285405">
    <property type="component" value="Unassembled WGS sequence"/>
</dbReference>
<dbReference type="Pfam" id="PF21184">
    <property type="entry name" value="HAT1_C_fung"/>
    <property type="match status" value="1"/>
</dbReference>
<feature type="binding site" evidence="11">
    <location>
        <begin position="249"/>
        <end position="251"/>
    </location>
    <ligand>
        <name>acetyl-CoA</name>
        <dbReference type="ChEBI" id="CHEBI:57288"/>
    </ligand>
</feature>
<dbReference type="GO" id="GO:0004402">
    <property type="term" value="F:histone acetyltransferase activity"/>
    <property type="evidence" value="ECO:0007669"/>
    <property type="project" value="UniProtKB-UniRule"/>
</dbReference>
<evidence type="ECO:0000256" key="13">
    <source>
        <dbReference type="SAM" id="MobiDB-lite"/>
    </source>
</evidence>
<keyword evidence="9" id="KW-0963">Cytoplasm</keyword>
<dbReference type="GO" id="GO:0005634">
    <property type="term" value="C:nucleus"/>
    <property type="evidence" value="ECO:0007669"/>
    <property type="project" value="UniProtKB-SubCell"/>
</dbReference>
<keyword evidence="5 9" id="KW-0808">Transferase</keyword>
<comment type="subcellular location">
    <subcellularLocation>
        <location evidence="9">Cytoplasm</location>
    </subcellularLocation>
    <subcellularLocation>
        <location evidence="1 9">Nucleus</location>
    </subcellularLocation>
</comment>
<sequence>MDDHLAEWTVNSNDAIQISLVVPSVDGPKSLHSFKPAMTSALFGEDEKIIGYHNLKINLRFNASDMRPGLQITFAKKMKSTDEDGPTDLKEIFEDNLPRSSFEKSSIFDAAVQDSCSLEWKPPGELWKTIQSGDQTYEVWKGNLTDLAVQQMIKRIQIFVLFFVEGGTPIELKEPEWSLQRWKIFFLYQKQKTQLNTSPYIFMGYSTVYQFFFVEAKSIDSAVKSGNFTLPLPELQFSSLPCRSRISQFIILPPFQGSGNGSRFYNAIFDYYLQENRTVEVTVEDPNEAFDDLRDLNDLARLRKISDFTKLKINTSTTISKKVRVPGHILNSSELEKIRKTVKIAPRQFSRLVEMQLMSSLPSKFRSDLRIGNLSKNEEIKYRDLKYEYRLWKLLVKSRLFHHNRDALIQLDFLDRIEKLDQTLWNVECDYERLLKAFGPRLNQKILDSSLNIQRGKRAGSNEPDDGKHSSKKVKL</sequence>
<evidence type="ECO:0000256" key="2">
    <source>
        <dbReference type="ARBA" id="ARBA00010543"/>
    </source>
</evidence>
<dbReference type="Gene3D" id="3.90.360.10">
    <property type="entry name" value="Histone acetyl transferase 1 (HAT1), N-terminal domain"/>
    <property type="match status" value="1"/>
</dbReference>
<dbReference type="Gene3D" id="3.40.630.30">
    <property type="match status" value="1"/>
</dbReference>
<evidence type="ECO:0000256" key="6">
    <source>
        <dbReference type="ARBA" id="ARBA00023242"/>
    </source>
</evidence>
<dbReference type="EC" id="2.3.1.48" evidence="3 9"/>
<feature type="domain" description="Histone acetyl transferase HAT1 N-terminal" evidence="14">
    <location>
        <begin position="8"/>
        <end position="165"/>
    </location>
</feature>
<dbReference type="GO" id="GO:0005737">
    <property type="term" value="C:cytoplasm"/>
    <property type="evidence" value="ECO:0007669"/>
    <property type="project" value="UniProtKB-SubCell"/>
</dbReference>
<evidence type="ECO:0000256" key="8">
    <source>
        <dbReference type="ARBA" id="ARBA00048017"/>
    </source>
</evidence>
<evidence type="ECO:0000256" key="1">
    <source>
        <dbReference type="ARBA" id="ARBA00004123"/>
    </source>
</evidence>
<evidence type="ECO:0000259" key="14">
    <source>
        <dbReference type="Pfam" id="PF10394"/>
    </source>
</evidence>
<dbReference type="OrthoDB" id="10253098at2759"/>
<feature type="binding site" evidence="11">
    <location>
        <begin position="256"/>
        <end position="262"/>
    </location>
    <ligand>
        <name>acetyl-CoA</name>
        <dbReference type="ChEBI" id="CHEBI:57288"/>
    </ligand>
</feature>
<dbReference type="AlphaFoldDB" id="A0A420HY79"/>
<comment type="subunit">
    <text evidence="9">Component of the HAT-B complex composed of at least HAT1 and HAT2. The HAT-B complex binds to histone H4 tail.</text>
</comment>
<dbReference type="InterPro" id="IPR037113">
    <property type="entry name" value="Hat1_N_sf"/>
</dbReference>
<dbReference type="Gene3D" id="1.10.10.390">
    <property type="match status" value="1"/>
</dbReference>
<evidence type="ECO:0000256" key="9">
    <source>
        <dbReference type="PIRNR" id="PIRNR038084"/>
    </source>
</evidence>
<feature type="binding site" evidence="11">
    <location>
        <position position="287"/>
    </location>
    <ligand>
        <name>acetyl-CoA</name>
        <dbReference type="ChEBI" id="CHEBI:57288"/>
    </ligand>
</feature>
<reference evidence="15 16" key="1">
    <citation type="journal article" date="2018" name="BMC Genomics">
        <title>Comparative genome analyses reveal sequence features reflecting distinct modes of host-adaptation between dicot and monocot powdery mildew.</title>
        <authorList>
            <person name="Wu Y."/>
            <person name="Ma X."/>
            <person name="Pan Z."/>
            <person name="Kale S.D."/>
            <person name="Song Y."/>
            <person name="King H."/>
            <person name="Zhang Q."/>
            <person name="Presley C."/>
            <person name="Deng X."/>
            <person name="Wei C.I."/>
            <person name="Xiao S."/>
        </authorList>
    </citation>
    <scope>NUCLEOTIDE SEQUENCE [LARGE SCALE GENOMIC DNA]</scope>
    <source>
        <strain evidence="15">UCSC1</strain>
    </source>
</reference>
<comment type="similarity">
    <text evidence="2 9">Belongs to the HAT1 family.</text>
</comment>
<proteinExistence type="inferred from homology"/>
<evidence type="ECO:0000256" key="12">
    <source>
        <dbReference type="PIRSR" id="PIRSR038084-3"/>
    </source>
</evidence>
<protein>
    <recommendedName>
        <fullName evidence="4 9">Histone acetyltransferase type B catalytic subunit</fullName>
        <ecNumber evidence="3 9">2.3.1.48</ecNumber>
    </recommendedName>
</protein>